<keyword evidence="3" id="KW-0378">Hydrolase</keyword>
<name>A0A832I433_UNCEI</name>
<dbReference type="AlphaFoldDB" id="A0A832I433"/>
<gene>
    <name evidence="3" type="ORF">ENR23_12070</name>
</gene>
<organism evidence="3">
    <name type="scientific">Eiseniibacteriota bacterium</name>
    <dbReference type="NCBI Taxonomy" id="2212470"/>
    <lineage>
        <taxon>Bacteria</taxon>
        <taxon>Candidatus Eiseniibacteriota</taxon>
    </lineage>
</organism>
<dbReference type="Gene3D" id="3.40.50.1820">
    <property type="entry name" value="alpha/beta hydrolase"/>
    <property type="match status" value="1"/>
</dbReference>
<reference evidence="3" key="1">
    <citation type="journal article" date="2020" name="mSystems">
        <title>Genome- and Community-Level Interaction Insights into Carbon Utilization and Element Cycling Functions of Hydrothermarchaeota in Hydrothermal Sediment.</title>
        <authorList>
            <person name="Zhou Z."/>
            <person name="Liu Y."/>
            <person name="Xu W."/>
            <person name="Pan J."/>
            <person name="Luo Z.H."/>
            <person name="Li M."/>
        </authorList>
    </citation>
    <scope>NUCLEOTIDE SEQUENCE [LARGE SCALE GENOMIC DNA]</scope>
    <source>
        <strain evidence="3">SpSt-381</strain>
    </source>
</reference>
<accession>A0A832I433</accession>
<protein>
    <submittedName>
        <fullName evidence="3">Alpha/beta fold hydrolase</fullName>
    </submittedName>
</protein>
<feature type="signal peptide" evidence="1">
    <location>
        <begin position="1"/>
        <end position="27"/>
    </location>
</feature>
<keyword evidence="1" id="KW-0732">Signal</keyword>
<dbReference type="InterPro" id="IPR001375">
    <property type="entry name" value="Peptidase_S9_cat"/>
</dbReference>
<dbReference type="GO" id="GO:0008236">
    <property type="term" value="F:serine-type peptidase activity"/>
    <property type="evidence" value="ECO:0007669"/>
    <property type="project" value="InterPro"/>
</dbReference>
<sequence>MTHTLRTRTLATSLAALLAAAVASAPAAQGGVPPAAGAARPAVPSASSAAPAPAAAVLRAATPVVEADEDFMWRVNLVIANPGGQGLYLDSLVFEATPDDPVATRARPSSRERLDRLVRSVEAIGPGDSMSIQAVQPASAERATLVFTLGGHDARGHVLRATTTVRAEPGPFSRAHPSTTLEVNGRAVEVVFVPPAAPDAAPDAARDAPAPAAGAGGAPGLLLVHGHGGSARGMLAMASALSKRGWAVMLLSMPGYGASAGPPDFMGPATLAAASAALDRLAASPGVDRARLAAWGVSRGATVVAELASRRDDLRAVVAQAGIYDLWAAHRGARIAGLREVIEAQAGRDSAGWRERSPLLRAGRVRAAVLLLHGEEDPNVPIGQARAYAAALRAAGAAVEVRWFPGAGHALPRAEVNRTALDFLARHTAASAAAPEGR</sequence>
<dbReference type="Pfam" id="PF00326">
    <property type="entry name" value="Peptidase_S9"/>
    <property type="match status" value="1"/>
</dbReference>
<dbReference type="GO" id="GO:0006508">
    <property type="term" value="P:proteolysis"/>
    <property type="evidence" value="ECO:0007669"/>
    <property type="project" value="InterPro"/>
</dbReference>
<dbReference type="EMBL" id="DSQF01000025">
    <property type="protein sequence ID" value="HGZ44128.1"/>
    <property type="molecule type" value="Genomic_DNA"/>
</dbReference>
<evidence type="ECO:0000259" key="2">
    <source>
        <dbReference type="Pfam" id="PF00326"/>
    </source>
</evidence>
<evidence type="ECO:0000256" key="1">
    <source>
        <dbReference type="SAM" id="SignalP"/>
    </source>
</evidence>
<feature type="chain" id="PRO_5032745569" evidence="1">
    <location>
        <begin position="28"/>
        <end position="438"/>
    </location>
</feature>
<dbReference type="PANTHER" id="PTHR22946">
    <property type="entry name" value="DIENELACTONE HYDROLASE DOMAIN-CONTAINING PROTEIN-RELATED"/>
    <property type="match status" value="1"/>
</dbReference>
<dbReference type="InterPro" id="IPR029058">
    <property type="entry name" value="AB_hydrolase_fold"/>
</dbReference>
<feature type="domain" description="Peptidase S9 prolyl oligopeptidase catalytic" evidence="2">
    <location>
        <begin position="276"/>
        <end position="428"/>
    </location>
</feature>
<comment type="caution">
    <text evidence="3">The sequence shown here is derived from an EMBL/GenBank/DDBJ whole genome shotgun (WGS) entry which is preliminary data.</text>
</comment>
<evidence type="ECO:0000313" key="3">
    <source>
        <dbReference type="EMBL" id="HGZ44128.1"/>
    </source>
</evidence>
<proteinExistence type="predicted"/>
<dbReference type="InterPro" id="IPR050261">
    <property type="entry name" value="FrsA_esterase"/>
</dbReference>
<dbReference type="SUPFAM" id="SSF53474">
    <property type="entry name" value="alpha/beta-Hydrolases"/>
    <property type="match status" value="1"/>
</dbReference>